<evidence type="ECO:0000256" key="2">
    <source>
        <dbReference type="SAM" id="MobiDB-lite"/>
    </source>
</evidence>
<keyword evidence="5" id="KW-1185">Reference proteome</keyword>
<gene>
    <name evidence="4" type="ORF">D9613_006002</name>
</gene>
<dbReference type="InterPro" id="IPR050645">
    <property type="entry name" value="Histidine_acid_phosphatase"/>
</dbReference>
<evidence type="ECO:0000313" key="5">
    <source>
        <dbReference type="Proteomes" id="UP000521872"/>
    </source>
</evidence>
<keyword evidence="3" id="KW-0472">Membrane</keyword>
<dbReference type="Gene3D" id="3.40.50.1240">
    <property type="entry name" value="Phosphoglycerate mutase-like"/>
    <property type="match status" value="1"/>
</dbReference>
<sequence length="463" mass="49601">MATSNTDSKILGVVVLFRHGDRQGFYQDPSNYFTPSNTAITPLGNVEAFQLGGQLRDLYLNPSSPSAISTINNTIAQDSQIKIRADAGGEGGVIFNSAVSFLQGLFPPSGDYKTALANGTVVEGPMNGYQTVPIESVEPDNDVSLEGWTDCDPFSTATKAFYESAQFKEVEAANSDFLSSLTSLMNDTPVTLQNMWNVYDYMNVQSIHNATFAKNLPEGYLERARSLANYHEYGIFSSPQIDGIGNIAGRTILPSIIDGMQSIIDKKNSQKMLLQAVSYKPFISLFNMTGAAQMNESLAGIVNYAAALALEVRQPNAGGEPFVTFKFKNGTDQDLNTYGFLGSSNSNVPVSTFIDILKPHGIPDTPTWCQVCSNTQDRGCADLAAATTSASASAFSATHDRVSPIAAGFIGACVAFAVVLSLISLLFFGGIIKITGKKHPKPQMTRSKPSSVSESESEKSSVV</sequence>
<keyword evidence="3" id="KW-1133">Transmembrane helix</keyword>
<evidence type="ECO:0000256" key="3">
    <source>
        <dbReference type="SAM" id="Phobius"/>
    </source>
</evidence>
<organism evidence="4 5">
    <name type="scientific">Agrocybe pediades</name>
    <dbReference type="NCBI Taxonomy" id="84607"/>
    <lineage>
        <taxon>Eukaryota</taxon>
        <taxon>Fungi</taxon>
        <taxon>Dikarya</taxon>
        <taxon>Basidiomycota</taxon>
        <taxon>Agaricomycotina</taxon>
        <taxon>Agaricomycetes</taxon>
        <taxon>Agaricomycetidae</taxon>
        <taxon>Agaricales</taxon>
        <taxon>Agaricineae</taxon>
        <taxon>Strophariaceae</taxon>
        <taxon>Agrocybe</taxon>
    </lineage>
</organism>
<dbReference type="EMBL" id="JAACJL010000030">
    <property type="protein sequence ID" value="KAF4617308.1"/>
    <property type="molecule type" value="Genomic_DNA"/>
</dbReference>
<feature type="transmembrane region" description="Helical" evidence="3">
    <location>
        <begin position="405"/>
        <end position="432"/>
    </location>
</feature>
<accession>A0A8H4VPB0</accession>
<protein>
    <recommendedName>
        <fullName evidence="6">Phosphoglycerate mutase-like protein</fullName>
    </recommendedName>
</protein>
<feature type="region of interest" description="Disordered" evidence="2">
    <location>
        <begin position="437"/>
        <end position="463"/>
    </location>
</feature>
<evidence type="ECO:0000256" key="1">
    <source>
        <dbReference type="ARBA" id="ARBA00005375"/>
    </source>
</evidence>
<name>A0A8H4VPB0_9AGAR</name>
<keyword evidence="3" id="KW-0812">Transmembrane</keyword>
<dbReference type="InterPro" id="IPR029033">
    <property type="entry name" value="His_PPase_superfam"/>
</dbReference>
<dbReference type="Pfam" id="PF00328">
    <property type="entry name" value="His_Phos_2"/>
    <property type="match status" value="1"/>
</dbReference>
<dbReference type="GO" id="GO:0016791">
    <property type="term" value="F:phosphatase activity"/>
    <property type="evidence" value="ECO:0007669"/>
    <property type="project" value="TreeGrafter"/>
</dbReference>
<dbReference type="PANTHER" id="PTHR11567">
    <property type="entry name" value="ACID PHOSPHATASE-RELATED"/>
    <property type="match status" value="1"/>
</dbReference>
<proteinExistence type="inferred from homology"/>
<reference evidence="4 5" key="1">
    <citation type="submission" date="2019-12" db="EMBL/GenBank/DDBJ databases">
        <authorList>
            <person name="Floudas D."/>
            <person name="Bentzer J."/>
            <person name="Ahren D."/>
            <person name="Johansson T."/>
            <person name="Persson P."/>
            <person name="Tunlid A."/>
        </authorList>
    </citation>
    <scope>NUCLEOTIDE SEQUENCE [LARGE SCALE GENOMIC DNA]</scope>
    <source>
        <strain evidence="4 5">CBS 102.39</strain>
    </source>
</reference>
<evidence type="ECO:0008006" key="6">
    <source>
        <dbReference type="Google" id="ProtNLM"/>
    </source>
</evidence>
<dbReference type="Proteomes" id="UP000521872">
    <property type="component" value="Unassembled WGS sequence"/>
</dbReference>
<dbReference type="PANTHER" id="PTHR11567:SF142">
    <property type="entry name" value="PHOSPHOGLYCERATE MUTASE-LIKE PROTEIN"/>
    <property type="match status" value="1"/>
</dbReference>
<dbReference type="AlphaFoldDB" id="A0A8H4VPB0"/>
<comment type="caution">
    <text evidence="4">The sequence shown here is derived from an EMBL/GenBank/DDBJ whole genome shotgun (WGS) entry which is preliminary data.</text>
</comment>
<dbReference type="CDD" id="cd07061">
    <property type="entry name" value="HP_HAP_like"/>
    <property type="match status" value="1"/>
</dbReference>
<comment type="similarity">
    <text evidence="1">Belongs to the histidine acid phosphatase family.</text>
</comment>
<evidence type="ECO:0000313" key="4">
    <source>
        <dbReference type="EMBL" id="KAF4617308.1"/>
    </source>
</evidence>
<dbReference type="SUPFAM" id="SSF53254">
    <property type="entry name" value="Phosphoglycerate mutase-like"/>
    <property type="match status" value="1"/>
</dbReference>
<dbReference type="InterPro" id="IPR000560">
    <property type="entry name" value="His_Pase_clade-2"/>
</dbReference>